<keyword evidence="2" id="KW-1185">Reference proteome</keyword>
<evidence type="ECO:0000313" key="2">
    <source>
        <dbReference type="Proteomes" id="UP000194204"/>
    </source>
</evidence>
<organism evidence="1 2">
    <name type="scientific">Xenorhabdus beddingii</name>
    <dbReference type="NCBI Taxonomy" id="40578"/>
    <lineage>
        <taxon>Bacteria</taxon>
        <taxon>Pseudomonadati</taxon>
        <taxon>Pseudomonadota</taxon>
        <taxon>Gammaproteobacteria</taxon>
        <taxon>Enterobacterales</taxon>
        <taxon>Morganellaceae</taxon>
        <taxon>Xenorhabdus</taxon>
    </lineage>
</organism>
<evidence type="ECO:0000313" key="1">
    <source>
        <dbReference type="EMBL" id="OTA14059.1"/>
    </source>
</evidence>
<accession>A0A1Y2S980</accession>
<proteinExistence type="predicted"/>
<dbReference type="EMBL" id="MUBK01000117">
    <property type="protein sequence ID" value="OTA14059.1"/>
    <property type="molecule type" value="Genomic_DNA"/>
</dbReference>
<dbReference type="AlphaFoldDB" id="A0A1Y2S980"/>
<comment type="caution">
    <text evidence="1">The sequence shown here is derived from an EMBL/GenBank/DDBJ whole genome shotgun (WGS) entry which is preliminary data.</text>
</comment>
<sequence>MLPAKSSSLSCNRASSERRMPLLHSVSSIALSRTLSGLLLPVIASTCRVSCSFSMPHGNRRSARGNSSSRAGLYRRCCRFTSQRNRWRTLVSFLMIVLAVIGRPYRFFWAVRLCCQLSSCGKLTCCAIVIPRSSHHAINSRRFPR</sequence>
<protein>
    <submittedName>
        <fullName evidence="1">Uncharacterized protein</fullName>
    </submittedName>
</protein>
<gene>
    <name evidence="1" type="ORF">Xbed_03746</name>
</gene>
<name>A0A1Y2S980_9GAMM</name>
<dbReference type="Proteomes" id="UP000194204">
    <property type="component" value="Unassembled WGS sequence"/>
</dbReference>
<reference evidence="1 2" key="1">
    <citation type="submission" date="2017-01" db="EMBL/GenBank/DDBJ databases">
        <title>Deconstructing symbiosis and pathogenesis requirements using a combined genomic-metabolomic approach.</title>
        <authorList>
            <person name="Tobias N.J."/>
            <person name="Wolff H."/>
            <person name="Djahanschiri B."/>
            <person name="Ebersberger I."/>
            <person name="Bode H.B."/>
        </authorList>
    </citation>
    <scope>NUCLEOTIDE SEQUENCE [LARGE SCALE GENOMIC DNA]</scope>
    <source>
        <strain evidence="1 2">DSM 4764</strain>
    </source>
</reference>